<sequence length="171" mass="18690">MLFKNTVSALFILLMSLGFVFAQESAPVPPVQDVETAQVLLYAERMHKGLDAWSDDIERSIDSEIKLFSSPHPGFAVREIGGQIVVGLVVKGGPAEKAGITPGDIVREINGQTITDMKSIPDSVLQEDKMEFVVERTVAGEKAIVRVSLKSEVIPCLKNYSDILTQNKAVY</sequence>
<gene>
    <name evidence="3" type="ORF">A2750_00105</name>
</gene>
<evidence type="ECO:0000256" key="1">
    <source>
        <dbReference type="SAM" id="SignalP"/>
    </source>
</evidence>
<comment type="caution">
    <text evidence="3">The sequence shown here is derived from an EMBL/GenBank/DDBJ whole genome shotgun (WGS) entry which is preliminary data.</text>
</comment>
<feature type="domain" description="PDZ" evidence="2">
    <location>
        <begin position="64"/>
        <end position="117"/>
    </location>
</feature>
<name>A0A1F8F3Z0_9BACT</name>
<dbReference type="InterPro" id="IPR036034">
    <property type="entry name" value="PDZ_sf"/>
</dbReference>
<proteinExistence type="predicted"/>
<dbReference type="AlphaFoldDB" id="A0A1F8F3Z0"/>
<feature type="chain" id="PRO_5009535425" description="PDZ domain-containing protein" evidence="1">
    <location>
        <begin position="23"/>
        <end position="171"/>
    </location>
</feature>
<dbReference type="Proteomes" id="UP000178023">
    <property type="component" value="Unassembled WGS sequence"/>
</dbReference>
<dbReference type="SUPFAM" id="SSF50156">
    <property type="entry name" value="PDZ domain-like"/>
    <property type="match status" value="1"/>
</dbReference>
<reference evidence="3 4" key="1">
    <citation type="journal article" date="2016" name="Nat. Commun.">
        <title>Thousands of microbial genomes shed light on interconnected biogeochemical processes in an aquifer system.</title>
        <authorList>
            <person name="Anantharaman K."/>
            <person name="Brown C.T."/>
            <person name="Hug L.A."/>
            <person name="Sharon I."/>
            <person name="Castelle C.J."/>
            <person name="Probst A.J."/>
            <person name="Thomas B.C."/>
            <person name="Singh A."/>
            <person name="Wilkins M.J."/>
            <person name="Karaoz U."/>
            <person name="Brodie E.L."/>
            <person name="Williams K.H."/>
            <person name="Hubbard S.S."/>
            <person name="Banfield J.F."/>
        </authorList>
    </citation>
    <scope>NUCLEOTIDE SEQUENCE [LARGE SCALE GENOMIC DNA]</scope>
</reference>
<dbReference type="Gene3D" id="2.30.42.10">
    <property type="match status" value="1"/>
</dbReference>
<accession>A0A1F8F3Z0</accession>
<organism evidence="3 4">
    <name type="scientific">Candidatus Yanofskybacteria bacterium RIFCSPHIGHO2_01_FULL_45_42</name>
    <dbReference type="NCBI Taxonomy" id="1802671"/>
    <lineage>
        <taxon>Bacteria</taxon>
        <taxon>Candidatus Yanofskyibacteriota</taxon>
    </lineage>
</organism>
<dbReference type="SMART" id="SM00228">
    <property type="entry name" value="PDZ"/>
    <property type="match status" value="1"/>
</dbReference>
<feature type="signal peptide" evidence="1">
    <location>
        <begin position="1"/>
        <end position="22"/>
    </location>
</feature>
<protein>
    <recommendedName>
        <fullName evidence="2">PDZ domain-containing protein</fullName>
    </recommendedName>
</protein>
<dbReference type="EMBL" id="MGJL01000017">
    <property type="protein sequence ID" value="OGN07843.1"/>
    <property type="molecule type" value="Genomic_DNA"/>
</dbReference>
<evidence type="ECO:0000259" key="2">
    <source>
        <dbReference type="PROSITE" id="PS50106"/>
    </source>
</evidence>
<dbReference type="Pfam" id="PF17820">
    <property type="entry name" value="PDZ_6"/>
    <property type="match status" value="1"/>
</dbReference>
<dbReference type="PROSITE" id="PS50106">
    <property type="entry name" value="PDZ"/>
    <property type="match status" value="1"/>
</dbReference>
<evidence type="ECO:0000313" key="4">
    <source>
        <dbReference type="Proteomes" id="UP000178023"/>
    </source>
</evidence>
<evidence type="ECO:0000313" key="3">
    <source>
        <dbReference type="EMBL" id="OGN07843.1"/>
    </source>
</evidence>
<keyword evidence="1" id="KW-0732">Signal</keyword>
<dbReference type="InterPro" id="IPR041489">
    <property type="entry name" value="PDZ_6"/>
</dbReference>
<dbReference type="InterPro" id="IPR001478">
    <property type="entry name" value="PDZ"/>
</dbReference>